<dbReference type="RefSeq" id="XP_012336740.1">
    <property type="nucleotide sequence ID" value="XM_012481317.1"/>
</dbReference>
<feature type="compositionally biased region" description="Basic and acidic residues" evidence="1">
    <location>
        <begin position="43"/>
        <end position="63"/>
    </location>
</feature>
<dbReference type="VEuPathDB" id="PlasmoDB:AK88_03707"/>
<reference evidence="2 3" key="1">
    <citation type="submission" date="2014-03" db="EMBL/GenBank/DDBJ databases">
        <title>The Genome Sequence of Plasmodium fragile nilgiri.</title>
        <authorList>
            <consortium name="The Broad Institute Genomics Platform"/>
            <consortium name="The Broad Institute Genome Sequencing Center for Infectious Disease"/>
            <person name="Neafsey D."/>
            <person name="Duraisingh M."/>
            <person name="Young S.K."/>
            <person name="Zeng Q."/>
            <person name="Gargeya S."/>
            <person name="Abouelleil A."/>
            <person name="Alvarado L."/>
            <person name="Chapman S.B."/>
            <person name="Gainer-Dewar J."/>
            <person name="Goldberg J."/>
            <person name="Griggs A."/>
            <person name="Gujja S."/>
            <person name="Hansen M."/>
            <person name="Howarth C."/>
            <person name="Imamovic A."/>
            <person name="Larimer J."/>
            <person name="Pearson M."/>
            <person name="Poon T.W."/>
            <person name="Priest M."/>
            <person name="Roberts A."/>
            <person name="Saif S."/>
            <person name="Shea T."/>
            <person name="Sykes S."/>
            <person name="Wortman J."/>
            <person name="Nusbaum C."/>
            <person name="Birren B."/>
        </authorList>
    </citation>
    <scope>NUCLEOTIDE SEQUENCE [LARGE SCALE GENOMIC DNA]</scope>
    <source>
        <strain evidence="3">nilgiri</strain>
    </source>
</reference>
<evidence type="ECO:0000313" key="2">
    <source>
        <dbReference type="EMBL" id="KJP86700.1"/>
    </source>
</evidence>
<name>A0A0D9QI07_PLAFR</name>
<feature type="region of interest" description="Disordered" evidence="1">
    <location>
        <begin position="30"/>
        <end position="82"/>
    </location>
</feature>
<feature type="compositionally biased region" description="Basic and acidic residues" evidence="1">
    <location>
        <begin position="122"/>
        <end position="132"/>
    </location>
</feature>
<evidence type="ECO:0000313" key="3">
    <source>
        <dbReference type="Proteomes" id="UP000054561"/>
    </source>
</evidence>
<dbReference type="AlphaFoldDB" id="A0A0D9QI07"/>
<proteinExistence type="predicted"/>
<sequence>MDRLQDKLRQERTNDQPILNRCDFDIVERYVDSSSEEEGGLPDEQRGDEKQHGAEEQQRHEEQYPSCRTSQTGDPPRLSFPPALHRSLLNLQKDDLQERLNLGKIYGALDAETASKITKKAHPIDGRSREDGNSQPNGREQVNHGDVERKGGKNEMKEKHKLTFQLNQNEVAKLQWTNPVSDEEVREIKSFSEVKLHQVRFDFEGKLRIQINETELNKKKKKKYSIISMDYITTMMNHLIVGTHFQN</sequence>
<dbReference type="GeneID" id="24269021"/>
<feature type="region of interest" description="Disordered" evidence="1">
    <location>
        <begin position="117"/>
        <end position="155"/>
    </location>
</feature>
<feature type="compositionally biased region" description="Basic and acidic residues" evidence="1">
    <location>
        <begin position="141"/>
        <end position="155"/>
    </location>
</feature>
<dbReference type="EMBL" id="KQ001688">
    <property type="protein sequence ID" value="KJP86700.1"/>
    <property type="molecule type" value="Genomic_DNA"/>
</dbReference>
<organism evidence="2 3">
    <name type="scientific">Plasmodium fragile</name>
    <dbReference type="NCBI Taxonomy" id="5857"/>
    <lineage>
        <taxon>Eukaryota</taxon>
        <taxon>Sar</taxon>
        <taxon>Alveolata</taxon>
        <taxon>Apicomplexa</taxon>
        <taxon>Aconoidasida</taxon>
        <taxon>Haemosporida</taxon>
        <taxon>Plasmodiidae</taxon>
        <taxon>Plasmodium</taxon>
        <taxon>Plasmodium (Plasmodium)</taxon>
    </lineage>
</organism>
<gene>
    <name evidence="2" type="ORF">AK88_03707</name>
</gene>
<evidence type="ECO:0000256" key="1">
    <source>
        <dbReference type="SAM" id="MobiDB-lite"/>
    </source>
</evidence>
<dbReference type="OrthoDB" id="348201at2759"/>
<keyword evidence="3" id="KW-1185">Reference proteome</keyword>
<dbReference type="Proteomes" id="UP000054561">
    <property type="component" value="Unassembled WGS sequence"/>
</dbReference>
<protein>
    <submittedName>
        <fullName evidence="2">Uncharacterized protein</fullName>
    </submittedName>
</protein>
<accession>A0A0D9QI07</accession>